<name>A0ABT1MQ85_9RHOB</name>
<proteinExistence type="predicted"/>
<feature type="region of interest" description="Disordered" evidence="1">
    <location>
        <begin position="85"/>
        <end position="174"/>
    </location>
</feature>
<comment type="caution">
    <text evidence="2">The sequence shown here is derived from an EMBL/GenBank/DDBJ whole genome shotgun (WGS) entry which is preliminary data.</text>
</comment>
<sequence length="400" mass="42556">MTNDDTRSPEEIEREIERERASLSDTLDDLQSRFSVEHLARQVSDQFREHGGDIGRSVSDAVKRNPMALALTGVGLAWLMLSDKNSGPGRSSIPAQRNASYGNTIDDHDLAETGAPRVTAGTDRGFSYGSSRSRSQTGSDEWLGRPSSYVTKRRDLPAWAQRDDRGGGAVGKARDLASNAGHGVQDAASSATDAARNAGSTVAGKAQDAASAVADAGRSAADSARDMAGSVSDRARDVSNRLYEGTEMLADDARERVIAARQRAVEARESAMQFARRGGDRAVDLFEEQPLIGGAIALALGAALGAALPRTQMEDDYLGAQSDQLIDEAERIFEDEKQKLSKIAEAATDEAKSMAADVKDKAERVAKTAVDQAKESGSKIADAVQTEADKQDLGIVKKNS</sequence>
<dbReference type="Pfam" id="PF12277">
    <property type="entry name" value="DUF3618"/>
    <property type="match status" value="1"/>
</dbReference>
<dbReference type="Gene3D" id="1.10.287.700">
    <property type="entry name" value="Helix hairpin bin"/>
    <property type="match status" value="1"/>
</dbReference>
<feature type="compositionally biased region" description="Polar residues" evidence="1">
    <location>
        <begin position="85"/>
        <end position="103"/>
    </location>
</feature>
<dbReference type="RefSeq" id="WP_255328515.1">
    <property type="nucleotide sequence ID" value="NZ_JAKZEU010000002.1"/>
</dbReference>
<protein>
    <submittedName>
        <fullName evidence="2">DUF3618 domain-containing protein</fullName>
    </submittedName>
</protein>
<dbReference type="EMBL" id="JAKZEU010000002">
    <property type="protein sequence ID" value="MCQ0969513.1"/>
    <property type="molecule type" value="Genomic_DNA"/>
</dbReference>
<organism evidence="2 3">
    <name type="scientific">Paracoccus albicereus</name>
    <dbReference type="NCBI Taxonomy" id="2922394"/>
    <lineage>
        <taxon>Bacteria</taxon>
        <taxon>Pseudomonadati</taxon>
        <taxon>Pseudomonadota</taxon>
        <taxon>Alphaproteobacteria</taxon>
        <taxon>Rhodobacterales</taxon>
        <taxon>Paracoccaceae</taxon>
        <taxon>Paracoccus</taxon>
    </lineage>
</organism>
<feature type="compositionally biased region" description="Low complexity" evidence="1">
    <location>
        <begin position="124"/>
        <end position="139"/>
    </location>
</feature>
<evidence type="ECO:0000313" key="2">
    <source>
        <dbReference type="EMBL" id="MCQ0969513.1"/>
    </source>
</evidence>
<keyword evidence="3" id="KW-1185">Reference proteome</keyword>
<dbReference type="Proteomes" id="UP001203945">
    <property type="component" value="Unassembled WGS sequence"/>
</dbReference>
<evidence type="ECO:0000313" key="3">
    <source>
        <dbReference type="Proteomes" id="UP001203945"/>
    </source>
</evidence>
<accession>A0ABT1MQ85</accession>
<feature type="compositionally biased region" description="Basic and acidic residues" evidence="1">
    <location>
        <begin position="152"/>
        <end position="166"/>
    </location>
</feature>
<reference evidence="2 3" key="1">
    <citation type="submission" date="2022-03" db="EMBL/GenBank/DDBJ databases">
        <authorList>
            <person name="He Y."/>
        </authorList>
    </citation>
    <scope>NUCLEOTIDE SEQUENCE [LARGE SCALE GENOMIC DNA]</scope>
    <source>
        <strain evidence="2 3">TK19116</strain>
    </source>
</reference>
<gene>
    <name evidence="2" type="ORF">MLD63_03560</name>
</gene>
<dbReference type="InterPro" id="IPR022062">
    <property type="entry name" value="DUF3618"/>
</dbReference>
<evidence type="ECO:0000256" key="1">
    <source>
        <dbReference type="SAM" id="MobiDB-lite"/>
    </source>
</evidence>